<accession>A0A834XAD5</accession>
<feature type="chain" id="PRO_5032281656" description="non-specific serine/threonine protein kinase" evidence="11">
    <location>
        <begin position="22"/>
        <end position="723"/>
    </location>
</feature>
<dbReference type="Proteomes" id="UP000634136">
    <property type="component" value="Unassembled WGS sequence"/>
</dbReference>
<evidence type="ECO:0000256" key="4">
    <source>
        <dbReference type="ARBA" id="ARBA00022679"/>
    </source>
</evidence>
<reference evidence="14" key="1">
    <citation type="submission" date="2020-09" db="EMBL/GenBank/DDBJ databases">
        <title>Genome-Enabled Discovery of Anthraquinone Biosynthesis in Senna tora.</title>
        <authorList>
            <person name="Kang S.-H."/>
            <person name="Pandey R.P."/>
            <person name="Lee C.-M."/>
            <person name="Sim J.-S."/>
            <person name="Jeong J.-T."/>
            <person name="Choi B.-S."/>
            <person name="Jung M."/>
            <person name="Ginzburg D."/>
            <person name="Zhao K."/>
            <person name="Won S.Y."/>
            <person name="Oh T.-J."/>
            <person name="Yu Y."/>
            <person name="Kim N.-H."/>
            <person name="Lee O.R."/>
            <person name="Lee T.-H."/>
            <person name="Bashyal P."/>
            <person name="Kim T.-S."/>
            <person name="Lee W.-H."/>
            <person name="Kawkins C."/>
            <person name="Kim C.-K."/>
            <person name="Kim J.S."/>
            <person name="Ahn B.O."/>
            <person name="Rhee S.Y."/>
            <person name="Sohng J.K."/>
        </authorList>
    </citation>
    <scope>NUCLEOTIDE SEQUENCE</scope>
    <source>
        <tissue evidence="14">Leaf</tissue>
    </source>
</reference>
<dbReference type="SMART" id="SM00146">
    <property type="entry name" value="PI3Kc"/>
    <property type="match status" value="1"/>
</dbReference>
<name>A0A834XAD5_9FABA</name>
<evidence type="ECO:0000256" key="1">
    <source>
        <dbReference type="ARBA" id="ARBA00011031"/>
    </source>
</evidence>
<evidence type="ECO:0000256" key="8">
    <source>
        <dbReference type="ARBA" id="ARBA00022840"/>
    </source>
</evidence>
<keyword evidence="5" id="KW-0677">Repeat</keyword>
<evidence type="ECO:0000256" key="2">
    <source>
        <dbReference type="ARBA" id="ARBA00012513"/>
    </source>
</evidence>
<comment type="caution">
    <text evidence="14">The sequence shown here is derived from an EMBL/GenBank/DDBJ whole genome shotgun (WGS) entry which is preliminary data.</text>
</comment>
<dbReference type="GO" id="GO:0031932">
    <property type="term" value="C:TORC2 complex"/>
    <property type="evidence" value="ECO:0007669"/>
    <property type="project" value="TreeGrafter"/>
</dbReference>
<dbReference type="PROSITE" id="PS50290">
    <property type="entry name" value="PI3_4_KINASE_3"/>
    <property type="match status" value="1"/>
</dbReference>
<dbReference type="Pfam" id="PF08771">
    <property type="entry name" value="FRB_dom"/>
    <property type="match status" value="1"/>
</dbReference>
<dbReference type="InterPro" id="IPR009076">
    <property type="entry name" value="FRB_dom"/>
</dbReference>
<dbReference type="Pfam" id="PF02259">
    <property type="entry name" value="FAT"/>
    <property type="match status" value="1"/>
</dbReference>
<evidence type="ECO:0000259" key="13">
    <source>
        <dbReference type="PROSITE" id="PS51189"/>
    </source>
</evidence>
<dbReference type="PROSITE" id="PS00915">
    <property type="entry name" value="PI3_4_KINASE_1"/>
    <property type="match status" value="1"/>
</dbReference>
<dbReference type="GO" id="GO:0005524">
    <property type="term" value="F:ATP binding"/>
    <property type="evidence" value="ECO:0007669"/>
    <property type="project" value="UniProtKB-KW"/>
</dbReference>
<dbReference type="Gene3D" id="3.30.1010.10">
    <property type="entry name" value="Phosphatidylinositol 3-kinase Catalytic Subunit, Chain A, domain 4"/>
    <property type="match status" value="1"/>
</dbReference>
<dbReference type="Gene3D" id="1.20.120.150">
    <property type="entry name" value="FKBP12-rapamycin binding domain"/>
    <property type="match status" value="1"/>
</dbReference>
<dbReference type="InterPro" id="IPR050517">
    <property type="entry name" value="DDR_Repair_Kinase"/>
</dbReference>
<dbReference type="SUPFAM" id="SSF56112">
    <property type="entry name" value="Protein kinase-like (PK-like)"/>
    <property type="match status" value="1"/>
</dbReference>
<dbReference type="FunFam" id="1.20.120.150:FF:000001">
    <property type="entry name" value="Serine/threonine-protein kinase TOR"/>
    <property type="match status" value="1"/>
</dbReference>
<keyword evidence="6" id="KW-0547">Nucleotide-binding</keyword>
<comment type="catalytic activity">
    <reaction evidence="10">
        <text>L-seryl-[protein] + ATP = O-phospho-L-seryl-[protein] + ADP + H(+)</text>
        <dbReference type="Rhea" id="RHEA:17989"/>
        <dbReference type="Rhea" id="RHEA-COMP:9863"/>
        <dbReference type="Rhea" id="RHEA-COMP:11604"/>
        <dbReference type="ChEBI" id="CHEBI:15378"/>
        <dbReference type="ChEBI" id="CHEBI:29999"/>
        <dbReference type="ChEBI" id="CHEBI:30616"/>
        <dbReference type="ChEBI" id="CHEBI:83421"/>
        <dbReference type="ChEBI" id="CHEBI:456216"/>
        <dbReference type="EC" id="2.7.11.1"/>
    </reaction>
</comment>
<keyword evidence="15" id="KW-1185">Reference proteome</keyword>
<gene>
    <name evidence="14" type="ORF">G2W53_003010</name>
</gene>
<evidence type="ECO:0000256" key="11">
    <source>
        <dbReference type="SAM" id="SignalP"/>
    </source>
</evidence>
<dbReference type="PANTHER" id="PTHR11139:SF9">
    <property type="entry name" value="SERINE_THREONINE-PROTEIN KINASE MTOR"/>
    <property type="match status" value="1"/>
</dbReference>
<dbReference type="OrthoDB" id="381190at2759"/>
<keyword evidence="11" id="KW-0732">Signal</keyword>
<dbReference type="GO" id="GO:0031929">
    <property type="term" value="P:TOR signaling"/>
    <property type="evidence" value="ECO:0007669"/>
    <property type="project" value="TreeGrafter"/>
</dbReference>
<dbReference type="AlphaFoldDB" id="A0A834XAD5"/>
<dbReference type="Pfam" id="PF00454">
    <property type="entry name" value="PI3_PI4_kinase"/>
    <property type="match status" value="1"/>
</dbReference>
<dbReference type="Gene3D" id="1.10.1070.11">
    <property type="entry name" value="Phosphatidylinositol 3-/4-kinase, catalytic domain"/>
    <property type="match status" value="1"/>
</dbReference>
<dbReference type="InterPro" id="IPR036738">
    <property type="entry name" value="FRB_sf"/>
</dbReference>
<evidence type="ECO:0000256" key="9">
    <source>
        <dbReference type="ARBA" id="ARBA00047899"/>
    </source>
</evidence>
<dbReference type="FunFam" id="1.10.1070.11:FF:000029">
    <property type="entry name" value="Serine/threonine-protein kinase TOR"/>
    <property type="match status" value="1"/>
</dbReference>
<dbReference type="InterPro" id="IPR036940">
    <property type="entry name" value="PI3/4_kinase_cat_sf"/>
</dbReference>
<evidence type="ECO:0000256" key="6">
    <source>
        <dbReference type="ARBA" id="ARBA00022741"/>
    </source>
</evidence>
<dbReference type="PANTHER" id="PTHR11139">
    <property type="entry name" value="ATAXIA TELANGIECTASIA MUTATED ATM -RELATED"/>
    <property type="match status" value="1"/>
</dbReference>
<dbReference type="CDD" id="cd05169">
    <property type="entry name" value="PIKKc_TOR"/>
    <property type="match status" value="1"/>
</dbReference>
<feature type="signal peptide" evidence="11">
    <location>
        <begin position="1"/>
        <end position="21"/>
    </location>
</feature>
<keyword evidence="3" id="KW-0723">Serine/threonine-protein kinase</keyword>
<dbReference type="SMART" id="SM01345">
    <property type="entry name" value="Rapamycin_bind"/>
    <property type="match status" value="1"/>
</dbReference>
<dbReference type="InterPro" id="IPR014009">
    <property type="entry name" value="PIK_FAT"/>
</dbReference>
<dbReference type="GO" id="GO:0005737">
    <property type="term" value="C:cytoplasm"/>
    <property type="evidence" value="ECO:0007669"/>
    <property type="project" value="TreeGrafter"/>
</dbReference>
<evidence type="ECO:0000256" key="7">
    <source>
        <dbReference type="ARBA" id="ARBA00022777"/>
    </source>
</evidence>
<dbReference type="PROSITE" id="PS51189">
    <property type="entry name" value="FAT"/>
    <property type="match status" value="1"/>
</dbReference>
<comment type="catalytic activity">
    <reaction evidence="9">
        <text>L-threonyl-[protein] + ATP = O-phospho-L-threonyl-[protein] + ADP + H(+)</text>
        <dbReference type="Rhea" id="RHEA:46608"/>
        <dbReference type="Rhea" id="RHEA-COMP:11060"/>
        <dbReference type="Rhea" id="RHEA-COMP:11605"/>
        <dbReference type="ChEBI" id="CHEBI:15378"/>
        <dbReference type="ChEBI" id="CHEBI:30013"/>
        <dbReference type="ChEBI" id="CHEBI:30616"/>
        <dbReference type="ChEBI" id="CHEBI:61977"/>
        <dbReference type="ChEBI" id="CHEBI:456216"/>
        <dbReference type="EC" id="2.7.11.1"/>
    </reaction>
</comment>
<keyword evidence="7 14" id="KW-0418">Kinase</keyword>
<dbReference type="GO" id="GO:0004674">
    <property type="term" value="F:protein serine/threonine kinase activity"/>
    <property type="evidence" value="ECO:0007669"/>
    <property type="project" value="UniProtKB-KW"/>
</dbReference>
<dbReference type="SUPFAM" id="SSF47212">
    <property type="entry name" value="FKBP12-rapamycin-binding domain of FKBP-rapamycin-associated protein (FRAP)"/>
    <property type="match status" value="1"/>
</dbReference>
<evidence type="ECO:0000256" key="10">
    <source>
        <dbReference type="ARBA" id="ARBA00048679"/>
    </source>
</evidence>
<dbReference type="GO" id="GO:0044877">
    <property type="term" value="F:protein-containing complex binding"/>
    <property type="evidence" value="ECO:0007669"/>
    <property type="project" value="InterPro"/>
</dbReference>
<evidence type="ECO:0000256" key="3">
    <source>
        <dbReference type="ARBA" id="ARBA00022527"/>
    </source>
</evidence>
<feature type="domain" description="PI3K/PI4K catalytic" evidence="12">
    <location>
        <begin position="459"/>
        <end position="723"/>
    </location>
</feature>
<dbReference type="InterPro" id="IPR026683">
    <property type="entry name" value="TOR_cat"/>
</dbReference>
<dbReference type="GO" id="GO:0016242">
    <property type="term" value="P:negative regulation of macroautophagy"/>
    <property type="evidence" value="ECO:0007669"/>
    <property type="project" value="TreeGrafter"/>
</dbReference>
<dbReference type="InterPro" id="IPR011009">
    <property type="entry name" value="Kinase-like_dom_sf"/>
</dbReference>
<organism evidence="14 15">
    <name type="scientific">Senna tora</name>
    <dbReference type="NCBI Taxonomy" id="362788"/>
    <lineage>
        <taxon>Eukaryota</taxon>
        <taxon>Viridiplantae</taxon>
        <taxon>Streptophyta</taxon>
        <taxon>Embryophyta</taxon>
        <taxon>Tracheophyta</taxon>
        <taxon>Spermatophyta</taxon>
        <taxon>Magnoliopsida</taxon>
        <taxon>eudicotyledons</taxon>
        <taxon>Gunneridae</taxon>
        <taxon>Pentapetalae</taxon>
        <taxon>rosids</taxon>
        <taxon>fabids</taxon>
        <taxon>Fabales</taxon>
        <taxon>Fabaceae</taxon>
        <taxon>Caesalpinioideae</taxon>
        <taxon>Cassia clade</taxon>
        <taxon>Senna</taxon>
    </lineage>
</organism>
<dbReference type="PROSITE" id="PS00916">
    <property type="entry name" value="PI3_4_KINASE_2"/>
    <property type="match status" value="1"/>
</dbReference>
<proteinExistence type="inferred from homology"/>
<evidence type="ECO:0000256" key="5">
    <source>
        <dbReference type="ARBA" id="ARBA00022737"/>
    </source>
</evidence>
<comment type="similarity">
    <text evidence="1">Belongs to the PI3/PI4-kinase family.</text>
</comment>
<evidence type="ECO:0000313" key="15">
    <source>
        <dbReference type="Proteomes" id="UP000634136"/>
    </source>
</evidence>
<dbReference type="InterPro" id="IPR000403">
    <property type="entry name" value="PI3/4_kinase_cat_dom"/>
</dbReference>
<sequence length="723" mass="82340">MITVLRVVVVTVWQALLVVRALVLPPSEDIETWLKFSSLCRKSGRLSQARSTLVKLLQYDPEISPENVRYHGPPQVMLAYLKYQYSLGEDLKRREAFVRLQNLAMELSSAPSIQPVTPSGFANVANPSVPLLARVYLILGSWQWSLSPGLDDESIQDILAAFTKATQYANKWAKAWHKWALFNTAVMSHYTLRGFPDVAAQFVVAAVTGYFHSIACGANAKGVDDSLQDILRLLTLWFNHGATVEVQMALKKGFSLVNINTWLVVLPQIIARIHSNNHAALMYPLLVACKSISNLRRAAAQEVVDKVRQRSGVLVDQAQLVSKELIRVAILWHEMWHEALEEASRLYFGEHNIEGMLKVLEPLHEMLEEGAMKNNAYRQELLEAYECCMKYKRTGKDAELTQAWDIYYHVFRKIDKQLQSLTTLDLESVSPELLECRNLELAVPGTYIADAPVVTIASFARQLVVITSKQRPRKLTIHGSDGEDYAFLLKGHEDLRQDERVMQLFGLVNTLLENSRKTSEKDLSIQRYSVIPLSPNSGLIGWVPNCDTLHHLIREYRDARKITLNQEHKYMLSFAPDYDHLPLVAKVEVFEYALQNTEGNDLSRVLWLKSRTSEVWLERRTNYTRSLAVMSMVGYLLGLGDRHPSNLMLHRFSGKILHIDFGDCFEASMNREKFPEKVPFRLTRMLVKAMEVSGIEGNFRSTCENVMQVLRTNKDSVMAMMEV</sequence>
<keyword evidence="4" id="KW-0808">Transferase</keyword>
<dbReference type="InterPro" id="IPR018936">
    <property type="entry name" value="PI3/4_kinase_CS"/>
</dbReference>
<dbReference type="EMBL" id="JAAIUW010000002">
    <property type="protein sequence ID" value="KAF7840712.1"/>
    <property type="molecule type" value="Genomic_DNA"/>
</dbReference>
<dbReference type="FunFam" id="3.30.1010.10:FF:000006">
    <property type="entry name" value="Serine/threonine-protein kinase TOR"/>
    <property type="match status" value="1"/>
</dbReference>
<dbReference type="InterPro" id="IPR003151">
    <property type="entry name" value="PIK-rel_kinase_FAT"/>
</dbReference>
<evidence type="ECO:0000259" key="12">
    <source>
        <dbReference type="PROSITE" id="PS50290"/>
    </source>
</evidence>
<feature type="domain" description="FAT" evidence="13">
    <location>
        <begin position="1"/>
        <end position="309"/>
    </location>
</feature>
<dbReference type="GO" id="GO:0005634">
    <property type="term" value="C:nucleus"/>
    <property type="evidence" value="ECO:0007669"/>
    <property type="project" value="TreeGrafter"/>
</dbReference>
<evidence type="ECO:0000313" key="14">
    <source>
        <dbReference type="EMBL" id="KAF7840712.1"/>
    </source>
</evidence>
<keyword evidence="8" id="KW-0067">ATP-binding</keyword>
<dbReference type="EC" id="2.7.11.1" evidence="2"/>
<protein>
    <recommendedName>
        <fullName evidence="2">non-specific serine/threonine protein kinase</fullName>
        <ecNumber evidence="2">2.7.11.1</ecNumber>
    </recommendedName>
</protein>
<dbReference type="GO" id="GO:0031931">
    <property type="term" value="C:TORC1 complex"/>
    <property type="evidence" value="ECO:0007669"/>
    <property type="project" value="TreeGrafter"/>
</dbReference>